<keyword evidence="2 7" id="KW-0813">Transport</keyword>
<dbReference type="InterPro" id="IPR035906">
    <property type="entry name" value="MetI-like_sf"/>
</dbReference>
<evidence type="ECO:0000256" key="4">
    <source>
        <dbReference type="ARBA" id="ARBA00022692"/>
    </source>
</evidence>
<keyword evidence="5 7" id="KW-1133">Transmembrane helix</keyword>
<dbReference type="GO" id="GO:0005886">
    <property type="term" value="C:plasma membrane"/>
    <property type="evidence" value="ECO:0007669"/>
    <property type="project" value="UniProtKB-SubCell"/>
</dbReference>
<dbReference type="Gene3D" id="1.10.3720.10">
    <property type="entry name" value="MetI-like"/>
    <property type="match status" value="1"/>
</dbReference>
<dbReference type="AlphaFoldDB" id="A0A7C1K1K3"/>
<dbReference type="EMBL" id="DSMG01000194">
    <property type="protein sequence ID" value="HDX33489.1"/>
    <property type="molecule type" value="Genomic_DNA"/>
</dbReference>
<dbReference type="GO" id="GO:0055085">
    <property type="term" value="P:transmembrane transport"/>
    <property type="evidence" value="ECO:0007669"/>
    <property type="project" value="InterPro"/>
</dbReference>
<dbReference type="Pfam" id="PF00528">
    <property type="entry name" value="BPD_transp_1"/>
    <property type="match status" value="1"/>
</dbReference>
<feature type="domain" description="ABC transmembrane type-1" evidence="8">
    <location>
        <begin position="96"/>
        <end position="308"/>
    </location>
</feature>
<dbReference type="InterPro" id="IPR051393">
    <property type="entry name" value="ABC_transporter_permease"/>
</dbReference>
<feature type="transmembrane region" description="Helical" evidence="7">
    <location>
        <begin position="239"/>
        <end position="260"/>
    </location>
</feature>
<feature type="transmembrane region" description="Helical" evidence="7">
    <location>
        <begin position="181"/>
        <end position="204"/>
    </location>
</feature>
<organism evidence="9">
    <name type="scientific">Caldilinea aerophila</name>
    <dbReference type="NCBI Taxonomy" id="133453"/>
    <lineage>
        <taxon>Bacteria</taxon>
        <taxon>Bacillati</taxon>
        <taxon>Chloroflexota</taxon>
        <taxon>Caldilineae</taxon>
        <taxon>Caldilineales</taxon>
        <taxon>Caldilineaceae</taxon>
        <taxon>Caldilinea</taxon>
    </lineage>
</organism>
<dbReference type="PANTHER" id="PTHR30193">
    <property type="entry name" value="ABC TRANSPORTER PERMEASE PROTEIN"/>
    <property type="match status" value="1"/>
</dbReference>
<gene>
    <name evidence="9" type="ORF">ENQ20_18695</name>
</gene>
<evidence type="ECO:0000256" key="1">
    <source>
        <dbReference type="ARBA" id="ARBA00004651"/>
    </source>
</evidence>
<dbReference type="PANTHER" id="PTHR30193:SF37">
    <property type="entry name" value="INNER MEMBRANE ABC TRANSPORTER PERMEASE PROTEIN YCJO"/>
    <property type="match status" value="1"/>
</dbReference>
<comment type="similarity">
    <text evidence="7">Belongs to the binding-protein-dependent transport system permease family.</text>
</comment>
<reference evidence="9" key="1">
    <citation type="journal article" date="2020" name="mSystems">
        <title>Genome- and Community-Level Interaction Insights into Carbon Utilization and Element Cycling Functions of Hydrothermarchaeota in Hydrothermal Sediment.</title>
        <authorList>
            <person name="Zhou Z."/>
            <person name="Liu Y."/>
            <person name="Xu W."/>
            <person name="Pan J."/>
            <person name="Luo Z.H."/>
            <person name="Li M."/>
        </authorList>
    </citation>
    <scope>NUCLEOTIDE SEQUENCE [LARGE SCALE GENOMIC DNA]</scope>
    <source>
        <strain evidence="9">SpSt-289</strain>
    </source>
</reference>
<dbReference type="InterPro" id="IPR000515">
    <property type="entry name" value="MetI-like"/>
</dbReference>
<protein>
    <submittedName>
        <fullName evidence="9">Sugar ABC transporter permease</fullName>
    </submittedName>
</protein>
<evidence type="ECO:0000256" key="6">
    <source>
        <dbReference type="ARBA" id="ARBA00023136"/>
    </source>
</evidence>
<dbReference type="CDD" id="cd06261">
    <property type="entry name" value="TM_PBP2"/>
    <property type="match status" value="1"/>
</dbReference>
<evidence type="ECO:0000256" key="2">
    <source>
        <dbReference type="ARBA" id="ARBA00022448"/>
    </source>
</evidence>
<accession>A0A7C1K1K3</accession>
<keyword evidence="4 7" id="KW-0812">Transmembrane</keyword>
<keyword evidence="3" id="KW-1003">Cell membrane</keyword>
<evidence type="ECO:0000259" key="8">
    <source>
        <dbReference type="PROSITE" id="PS50928"/>
    </source>
</evidence>
<feature type="transmembrane region" description="Helical" evidence="7">
    <location>
        <begin position="133"/>
        <end position="151"/>
    </location>
</feature>
<dbReference type="PROSITE" id="PS50928">
    <property type="entry name" value="ABC_TM1"/>
    <property type="match status" value="1"/>
</dbReference>
<feature type="transmembrane region" description="Helical" evidence="7">
    <location>
        <begin position="100"/>
        <end position="121"/>
    </location>
</feature>
<feature type="transmembrane region" description="Helical" evidence="7">
    <location>
        <begin position="46"/>
        <end position="65"/>
    </location>
</feature>
<keyword evidence="6 7" id="KW-0472">Membrane</keyword>
<name>A0A7C1K1K3_9CHLR</name>
<feature type="transmembrane region" description="Helical" evidence="7">
    <location>
        <begin position="287"/>
        <end position="307"/>
    </location>
</feature>
<evidence type="ECO:0000313" key="9">
    <source>
        <dbReference type="EMBL" id="HDX33489.1"/>
    </source>
</evidence>
<dbReference type="SUPFAM" id="SSF161098">
    <property type="entry name" value="MetI-like"/>
    <property type="match status" value="1"/>
</dbReference>
<evidence type="ECO:0000256" key="5">
    <source>
        <dbReference type="ARBA" id="ARBA00022989"/>
    </source>
</evidence>
<proteinExistence type="inferred from homology"/>
<evidence type="ECO:0000256" key="7">
    <source>
        <dbReference type="RuleBase" id="RU363032"/>
    </source>
</evidence>
<evidence type="ECO:0000256" key="3">
    <source>
        <dbReference type="ARBA" id="ARBA00022475"/>
    </source>
</evidence>
<comment type="caution">
    <text evidence="9">The sequence shown here is derived from an EMBL/GenBank/DDBJ whole genome shotgun (WGS) entry which is preliminary data.</text>
</comment>
<comment type="subcellular location">
    <subcellularLocation>
        <location evidence="1 7">Cell membrane</location>
        <topology evidence="1 7">Multi-pass membrane protein</topology>
    </subcellularLocation>
</comment>
<sequence>MSTTPEFRAQQWSAGTKSATIGQRWERFWLRNRDTIQGYLFLSPQLLFYIAFLVIPIFYGAWIALHRWDVVGTTRVFVGLSNFQRIPSDENFVSSLKNTLIFTLGAGPMSILIGLLVALAVNKPYRGMGLYRTLFYLPSVLSVTVVGLVWLKVYNPEYGILAHVFRSLGLTPLRWLMEPSLAMPAIVITSLWWGVGFPMLVFLAGLQDIPQELYEAAKLDGAGTWALFRHITIPGLQRAFLFIFVMTTLGSFQVFGQVYVMTGGGPGGYTRTLVMHVYETSFKYWQLGYGSAMAYVLFFLMFGLSLIQLRLMTSSVE</sequence>